<evidence type="ECO:0000313" key="7">
    <source>
        <dbReference type="Proteomes" id="UP001280121"/>
    </source>
</evidence>
<accession>A0AAD9U2P6</accession>
<dbReference type="Proteomes" id="UP001280121">
    <property type="component" value="Unassembled WGS sequence"/>
</dbReference>
<proteinExistence type="predicted"/>
<dbReference type="InterPro" id="IPR006564">
    <property type="entry name" value="Znf_PMZ"/>
</dbReference>
<name>A0AAD9U2P6_9ROSI</name>
<dbReference type="SMART" id="SM00575">
    <property type="entry name" value="ZnF_PMZ"/>
    <property type="match status" value="1"/>
</dbReference>
<dbReference type="GO" id="GO:0008270">
    <property type="term" value="F:zinc ion binding"/>
    <property type="evidence" value="ECO:0007669"/>
    <property type="project" value="UniProtKB-KW"/>
</dbReference>
<gene>
    <name evidence="6" type="ORF">Ddye_021974</name>
</gene>
<dbReference type="EMBL" id="JANJYI010000006">
    <property type="protein sequence ID" value="KAK2646779.1"/>
    <property type="molecule type" value="Genomic_DNA"/>
</dbReference>
<feature type="domain" description="SWIM-type" evidence="5">
    <location>
        <begin position="66"/>
        <end position="98"/>
    </location>
</feature>
<sequence length="116" mass="13423">MDLFEFIRRIVMKKFQERKKECGAWNLVLPPMVNVKMLKNSKDDWLLTMIAAGDMVYEFLGPIEGYAVKMREYTCQCGSWKVSGIPCSHVMAVIIHFCGRATLKDKMTNFVHQNLT</sequence>
<evidence type="ECO:0000256" key="2">
    <source>
        <dbReference type="ARBA" id="ARBA00022771"/>
    </source>
</evidence>
<dbReference type="InterPro" id="IPR007527">
    <property type="entry name" value="Znf_SWIM"/>
</dbReference>
<keyword evidence="1" id="KW-0479">Metal-binding</keyword>
<reference evidence="6" key="1">
    <citation type="journal article" date="2023" name="Plant J.">
        <title>Genome sequences and population genomics provide insights into the demographic history, inbreeding, and mutation load of two 'living fossil' tree species of Dipteronia.</title>
        <authorList>
            <person name="Feng Y."/>
            <person name="Comes H.P."/>
            <person name="Chen J."/>
            <person name="Zhu S."/>
            <person name="Lu R."/>
            <person name="Zhang X."/>
            <person name="Li P."/>
            <person name="Qiu J."/>
            <person name="Olsen K.M."/>
            <person name="Qiu Y."/>
        </authorList>
    </citation>
    <scope>NUCLEOTIDE SEQUENCE</scope>
    <source>
        <strain evidence="6">KIB01</strain>
    </source>
</reference>
<dbReference type="PANTHER" id="PTHR31973:SF187">
    <property type="entry name" value="MUTATOR TRANSPOSASE MUDRA PROTEIN"/>
    <property type="match status" value="1"/>
</dbReference>
<dbReference type="AlphaFoldDB" id="A0AAD9U2P6"/>
<comment type="caution">
    <text evidence="6">The sequence shown here is derived from an EMBL/GenBank/DDBJ whole genome shotgun (WGS) entry which is preliminary data.</text>
</comment>
<dbReference type="PROSITE" id="PS50966">
    <property type="entry name" value="ZF_SWIM"/>
    <property type="match status" value="1"/>
</dbReference>
<organism evidence="6 7">
    <name type="scientific">Dipteronia dyeriana</name>
    <dbReference type="NCBI Taxonomy" id="168575"/>
    <lineage>
        <taxon>Eukaryota</taxon>
        <taxon>Viridiplantae</taxon>
        <taxon>Streptophyta</taxon>
        <taxon>Embryophyta</taxon>
        <taxon>Tracheophyta</taxon>
        <taxon>Spermatophyta</taxon>
        <taxon>Magnoliopsida</taxon>
        <taxon>eudicotyledons</taxon>
        <taxon>Gunneridae</taxon>
        <taxon>Pentapetalae</taxon>
        <taxon>rosids</taxon>
        <taxon>malvids</taxon>
        <taxon>Sapindales</taxon>
        <taxon>Sapindaceae</taxon>
        <taxon>Hippocastanoideae</taxon>
        <taxon>Acereae</taxon>
        <taxon>Dipteronia</taxon>
    </lineage>
</organism>
<keyword evidence="3" id="KW-0862">Zinc</keyword>
<evidence type="ECO:0000259" key="5">
    <source>
        <dbReference type="PROSITE" id="PS50966"/>
    </source>
</evidence>
<keyword evidence="7" id="KW-1185">Reference proteome</keyword>
<evidence type="ECO:0000256" key="1">
    <source>
        <dbReference type="ARBA" id="ARBA00022723"/>
    </source>
</evidence>
<protein>
    <recommendedName>
        <fullName evidence="5">SWIM-type domain-containing protein</fullName>
    </recommendedName>
</protein>
<evidence type="ECO:0000256" key="3">
    <source>
        <dbReference type="ARBA" id="ARBA00022833"/>
    </source>
</evidence>
<evidence type="ECO:0000313" key="6">
    <source>
        <dbReference type="EMBL" id="KAK2646779.1"/>
    </source>
</evidence>
<keyword evidence="2 4" id="KW-0863">Zinc-finger</keyword>
<dbReference type="Pfam" id="PF04434">
    <property type="entry name" value="SWIM"/>
    <property type="match status" value="1"/>
</dbReference>
<dbReference type="PANTHER" id="PTHR31973">
    <property type="entry name" value="POLYPROTEIN, PUTATIVE-RELATED"/>
    <property type="match status" value="1"/>
</dbReference>
<evidence type="ECO:0000256" key="4">
    <source>
        <dbReference type="PROSITE-ProRule" id="PRU00325"/>
    </source>
</evidence>